<reference evidence="3 4" key="1">
    <citation type="submission" date="2020-04" db="EMBL/GenBank/DDBJ databases">
        <title>MicrobeNet Type strains.</title>
        <authorList>
            <person name="Nicholson A.C."/>
        </authorList>
    </citation>
    <scope>NUCLEOTIDE SEQUENCE [LARGE SCALE GENOMIC DNA]</scope>
    <source>
        <strain evidence="3 4">ATCC 23612</strain>
    </source>
</reference>
<dbReference type="PANTHER" id="PTHR35526:SF3">
    <property type="entry name" value="ANTI-SIGMA-F FACTOR RSBW"/>
    <property type="match status" value="1"/>
</dbReference>
<accession>A0A7X6MAZ9</accession>
<keyword evidence="3" id="KW-0547">Nucleotide-binding</keyword>
<evidence type="ECO:0000256" key="1">
    <source>
        <dbReference type="ARBA" id="ARBA00022527"/>
    </source>
</evidence>
<organism evidence="3 4">
    <name type="scientific">Nocardiopsis alborubida</name>
    <dbReference type="NCBI Taxonomy" id="146802"/>
    <lineage>
        <taxon>Bacteria</taxon>
        <taxon>Bacillati</taxon>
        <taxon>Actinomycetota</taxon>
        <taxon>Actinomycetes</taxon>
        <taxon>Streptosporangiales</taxon>
        <taxon>Nocardiopsidaceae</taxon>
        <taxon>Nocardiopsis</taxon>
    </lineage>
</organism>
<feature type="domain" description="Histidine kinase/HSP90-like ATPase" evidence="2">
    <location>
        <begin position="2"/>
        <end position="102"/>
    </location>
</feature>
<evidence type="ECO:0000313" key="3">
    <source>
        <dbReference type="EMBL" id="NKY96703.1"/>
    </source>
</evidence>
<dbReference type="InterPro" id="IPR036890">
    <property type="entry name" value="HATPase_C_sf"/>
</dbReference>
<dbReference type="Proteomes" id="UP000553209">
    <property type="component" value="Unassembled WGS sequence"/>
</dbReference>
<dbReference type="InterPro" id="IPR003594">
    <property type="entry name" value="HATPase_dom"/>
</dbReference>
<keyword evidence="1" id="KW-0418">Kinase</keyword>
<evidence type="ECO:0000313" key="4">
    <source>
        <dbReference type="Proteomes" id="UP000553209"/>
    </source>
</evidence>
<dbReference type="SUPFAM" id="SSF55874">
    <property type="entry name" value="ATPase domain of HSP90 chaperone/DNA topoisomerase II/histidine kinase"/>
    <property type="match status" value="1"/>
</dbReference>
<dbReference type="EMBL" id="JAAXPG010000002">
    <property type="protein sequence ID" value="NKY96703.1"/>
    <property type="molecule type" value="Genomic_DNA"/>
</dbReference>
<dbReference type="GO" id="GO:0004674">
    <property type="term" value="F:protein serine/threonine kinase activity"/>
    <property type="evidence" value="ECO:0007669"/>
    <property type="project" value="UniProtKB-KW"/>
</dbReference>
<keyword evidence="4" id="KW-1185">Reference proteome</keyword>
<dbReference type="Gene3D" id="3.30.565.10">
    <property type="entry name" value="Histidine kinase-like ATPase, C-terminal domain"/>
    <property type="match status" value="1"/>
</dbReference>
<name>A0A7X6MAZ9_9ACTN</name>
<sequence length="246" mass="27111">MGEARAWLDTTLRALRVPPAMIDSATLVLSELVTNAITHTRSGQQGGEVMVEALVHHQGARTELTVRVVDGGATTVPRPREVSPDAEHGRGLFLVQALAQAWGDLSDGRCGVWARWSWPTLAARPTWALGWHLDVSDDGSAVVAHHPGEDLTLVGPDLSSLRERVRAVTDVRRLREYYRHGWSLTFDTSHEGPSWFRAQRRERLCAPGRGQVEEFTASTVGELRGRLLGQVAADRNADRVRPVPIL</sequence>
<keyword evidence="1" id="KW-0723">Serine/threonine-protein kinase</keyword>
<dbReference type="InterPro" id="IPR050267">
    <property type="entry name" value="Anti-sigma-factor_SerPK"/>
</dbReference>
<proteinExistence type="predicted"/>
<dbReference type="PANTHER" id="PTHR35526">
    <property type="entry name" value="ANTI-SIGMA-F FACTOR RSBW-RELATED"/>
    <property type="match status" value="1"/>
</dbReference>
<gene>
    <name evidence="3" type="ORF">HGB44_03300</name>
</gene>
<dbReference type="CDD" id="cd16936">
    <property type="entry name" value="HATPase_RsbW-like"/>
    <property type="match status" value="1"/>
</dbReference>
<dbReference type="GO" id="GO:0005524">
    <property type="term" value="F:ATP binding"/>
    <property type="evidence" value="ECO:0007669"/>
    <property type="project" value="UniProtKB-KW"/>
</dbReference>
<comment type="caution">
    <text evidence="3">The sequence shown here is derived from an EMBL/GenBank/DDBJ whole genome shotgun (WGS) entry which is preliminary data.</text>
</comment>
<evidence type="ECO:0000259" key="2">
    <source>
        <dbReference type="Pfam" id="PF13581"/>
    </source>
</evidence>
<keyword evidence="3" id="KW-0067">ATP-binding</keyword>
<dbReference type="Pfam" id="PF13581">
    <property type="entry name" value="HATPase_c_2"/>
    <property type="match status" value="1"/>
</dbReference>
<keyword evidence="1" id="KW-0808">Transferase</keyword>
<protein>
    <submittedName>
        <fullName evidence="3">ATP-binding protein</fullName>
    </submittedName>
</protein>
<dbReference type="AlphaFoldDB" id="A0A7X6MAZ9"/>